<accession>A0A8J2U0T2</accession>
<dbReference type="InterPro" id="IPR012347">
    <property type="entry name" value="Ferritin-like"/>
</dbReference>
<dbReference type="Gene3D" id="1.20.1260.10">
    <property type="match status" value="1"/>
</dbReference>
<reference evidence="2" key="1">
    <citation type="journal article" date="2014" name="Int. J. Syst. Evol. Microbiol.">
        <title>Complete genome sequence of Corynebacterium casei LMG S-19264T (=DSM 44701T), isolated from a smear-ripened cheese.</title>
        <authorList>
            <consortium name="US DOE Joint Genome Institute (JGI-PGF)"/>
            <person name="Walter F."/>
            <person name="Albersmeier A."/>
            <person name="Kalinowski J."/>
            <person name="Ruckert C."/>
        </authorList>
    </citation>
    <scope>NUCLEOTIDE SEQUENCE</scope>
    <source>
        <strain evidence="2">CGMCC 1.12785</strain>
    </source>
</reference>
<sequence length="331" mass="34377">MLGLLAAAAPGLLAAGCGVRLEDFGPEPVPRPDASERARDSIAVVLDRWRGVAAALAVQDGPERDAAAALAEAAALLLRSLGGVYANTSSTVTPTPTPYQPAETAREPLLSALEDTFGEAGTVISDELAELDAGLRPLAAQAACGLGVAARWWAEATGRDRRDQSVLDAFAAAAQEETARQETATPPPSTAPVPSAAPAGLTAELLQQCYAADYLVELAAARGSDEEQETARRLLSDLSAWKETLRGRLRAEGLEVPQPAAAYQPPEGAGDDTAAWLQEVIGVLAARIAAVLQSGPGLLHAPAVWLQALGQRRFELDGELDVTILQGEETG</sequence>
<evidence type="ECO:0000313" key="3">
    <source>
        <dbReference type="Proteomes" id="UP000616114"/>
    </source>
</evidence>
<name>A0A8J2U0T2_9MICO</name>
<feature type="compositionally biased region" description="Low complexity" evidence="1">
    <location>
        <begin position="174"/>
        <end position="184"/>
    </location>
</feature>
<keyword evidence="3" id="KW-1185">Reference proteome</keyword>
<organism evidence="2 3">
    <name type="scientific">Sediminivirga luteola</name>
    <dbReference type="NCBI Taxonomy" id="1774748"/>
    <lineage>
        <taxon>Bacteria</taxon>
        <taxon>Bacillati</taxon>
        <taxon>Actinomycetota</taxon>
        <taxon>Actinomycetes</taxon>
        <taxon>Micrococcales</taxon>
        <taxon>Brevibacteriaceae</taxon>
        <taxon>Sediminivirga</taxon>
    </lineage>
</organism>
<evidence type="ECO:0000313" key="2">
    <source>
        <dbReference type="EMBL" id="GGA26180.1"/>
    </source>
</evidence>
<feature type="region of interest" description="Disordered" evidence="1">
    <location>
        <begin position="174"/>
        <end position="196"/>
    </location>
</feature>
<gene>
    <name evidence="2" type="ORF">GCM10011333_31360</name>
</gene>
<dbReference type="AlphaFoldDB" id="A0A8J2U0T2"/>
<dbReference type="EMBL" id="BMFY01000018">
    <property type="protein sequence ID" value="GGA26180.1"/>
    <property type="molecule type" value="Genomic_DNA"/>
</dbReference>
<evidence type="ECO:0000256" key="1">
    <source>
        <dbReference type="SAM" id="MobiDB-lite"/>
    </source>
</evidence>
<comment type="caution">
    <text evidence="2">The sequence shown here is derived from an EMBL/GenBank/DDBJ whole genome shotgun (WGS) entry which is preliminary data.</text>
</comment>
<protein>
    <submittedName>
        <fullName evidence="2">Uncharacterized protein</fullName>
    </submittedName>
</protein>
<dbReference type="RefSeq" id="WP_188551849.1">
    <property type="nucleotide sequence ID" value="NZ_BMFY01000018.1"/>
</dbReference>
<dbReference type="Proteomes" id="UP000616114">
    <property type="component" value="Unassembled WGS sequence"/>
</dbReference>
<reference evidence="2" key="2">
    <citation type="submission" date="2020-09" db="EMBL/GenBank/DDBJ databases">
        <authorList>
            <person name="Sun Q."/>
            <person name="Zhou Y."/>
        </authorList>
    </citation>
    <scope>NUCLEOTIDE SEQUENCE</scope>
    <source>
        <strain evidence="2">CGMCC 1.12785</strain>
    </source>
</reference>
<proteinExistence type="predicted"/>